<name>A0AAN6YGY4_9PEZI</name>
<accession>A0AAN6YGY4</accession>
<keyword evidence="4" id="KW-1185">Reference proteome</keyword>
<feature type="domain" description="SGNH hydrolase-type esterase" evidence="2">
    <location>
        <begin position="170"/>
        <end position="309"/>
    </location>
</feature>
<dbReference type="InterPro" id="IPR037461">
    <property type="entry name" value="CtCE2-like_dom"/>
</dbReference>
<protein>
    <submittedName>
        <fullName evidence="3">Lipase</fullName>
    </submittedName>
</protein>
<dbReference type="Proteomes" id="UP001301769">
    <property type="component" value="Unassembled WGS sequence"/>
</dbReference>
<dbReference type="InterPro" id="IPR036514">
    <property type="entry name" value="SGNH_hydro_sf"/>
</dbReference>
<evidence type="ECO:0000256" key="1">
    <source>
        <dbReference type="SAM" id="SignalP"/>
    </source>
</evidence>
<keyword evidence="1" id="KW-0732">Signal</keyword>
<organism evidence="3 4">
    <name type="scientific">Rhypophila decipiens</name>
    <dbReference type="NCBI Taxonomy" id="261697"/>
    <lineage>
        <taxon>Eukaryota</taxon>
        <taxon>Fungi</taxon>
        <taxon>Dikarya</taxon>
        <taxon>Ascomycota</taxon>
        <taxon>Pezizomycotina</taxon>
        <taxon>Sordariomycetes</taxon>
        <taxon>Sordariomycetidae</taxon>
        <taxon>Sordariales</taxon>
        <taxon>Naviculisporaceae</taxon>
        <taxon>Rhypophila</taxon>
    </lineage>
</organism>
<dbReference type="SUPFAM" id="SSF52266">
    <property type="entry name" value="SGNH hydrolase"/>
    <property type="match status" value="1"/>
</dbReference>
<dbReference type="AlphaFoldDB" id="A0AAN6YGY4"/>
<evidence type="ECO:0000313" key="4">
    <source>
        <dbReference type="Proteomes" id="UP001301769"/>
    </source>
</evidence>
<proteinExistence type="predicted"/>
<reference evidence="3" key="1">
    <citation type="journal article" date="2023" name="Mol. Phylogenet. Evol.">
        <title>Genome-scale phylogeny and comparative genomics of the fungal order Sordariales.</title>
        <authorList>
            <person name="Hensen N."/>
            <person name="Bonometti L."/>
            <person name="Westerberg I."/>
            <person name="Brannstrom I.O."/>
            <person name="Guillou S."/>
            <person name="Cros-Aarteil S."/>
            <person name="Calhoun S."/>
            <person name="Haridas S."/>
            <person name="Kuo A."/>
            <person name="Mondo S."/>
            <person name="Pangilinan J."/>
            <person name="Riley R."/>
            <person name="LaButti K."/>
            <person name="Andreopoulos B."/>
            <person name="Lipzen A."/>
            <person name="Chen C."/>
            <person name="Yan M."/>
            <person name="Daum C."/>
            <person name="Ng V."/>
            <person name="Clum A."/>
            <person name="Steindorff A."/>
            <person name="Ohm R.A."/>
            <person name="Martin F."/>
            <person name="Silar P."/>
            <person name="Natvig D.O."/>
            <person name="Lalanne C."/>
            <person name="Gautier V."/>
            <person name="Ament-Velasquez S.L."/>
            <person name="Kruys A."/>
            <person name="Hutchinson M.I."/>
            <person name="Powell A.J."/>
            <person name="Barry K."/>
            <person name="Miller A.N."/>
            <person name="Grigoriev I.V."/>
            <person name="Debuchy R."/>
            <person name="Gladieux P."/>
            <person name="Hiltunen Thoren M."/>
            <person name="Johannesson H."/>
        </authorList>
    </citation>
    <scope>NUCLEOTIDE SEQUENCE</scope>
    <source>
        <strain evidence="3">PSN293</strain>
    </source>
</reference>
<evidence type="ECO:0000259" key="2">
    <source>
        <dbReference type="Pfam" id="PF13472"/>
    </source>
</evidence>
<reference evidence="3" key="2">
    <citation type="submission" date="2023-05" db="EMBL/GenBank/DDBJ databases">
        <authorList>
            <consortium name="Lawrence Berkeley National Laboratory"/>
            <person name="Steindorff A."/>
            <person name="Hensen N."/>
            <person name="Bonometti L."/>
            <person name="Westerberg I."/>
            <person name="Brannstrom I.O."/>
            <person name="Guillou S."/>
            <person name="Cros-Aarteil S."/>
            <person name="Calhoun S."/>
            <person name="Haridas S."/>
            <person name="Kuo A."/>
            <person name="Mondo S."/>
            <person name="Pangilinan J."/>
            <person name="Riley R."/>
            <person name="Labutti K."/>
            <person name="Andreopoulos B."/>
            <person name="Lipzen A."/>
            <person name="Chen C."/>
            <person name="Yanf M."/>
            <person name="Daum C."/>
            <person name="Ng V."/>
            <person name="Clum A."/>
            <person name="Ohm R."/>
            <person name="Martin F."/>
            <person name="Silar P."/>
            <person name="Natvig D."/>
            <person name="Lalanne C."/>
            <person name="Gautier V."/>
            <person name="Ament-Velasquez S.L."/>
            <person name="Kruys A."/>
            <person name="Hutchinson M.I."/>
            <person name="Powell A.J."/>
            <person name="Barry K."/>
            <person name="Miller A.N."/>
            <person name="Grigoriev I.V."/>
            <person name="Debuchy R."/>
            <person name="Gladieux P."/>
            <person name="Thoren M.H."/>
            <person name="Johannesson H."/>
        </authorList>
    </citation>
    <scope>NUCLEOTIDE SEQUENCE</scope>
    <source>
        <strain evidence="3">PSN293</strain>
    </source>
</reference>
<comment type="caution">
    <text evidence="3">The sequence shown here is derived from an EMBL/GenBank/DDBJ whole genome shotgun (WGS) entry which is preliminary data.</text>
</comment>
<dbReference type="InterPro" id="IPR052762">
    <property type="entry name" value="PCW_deacetylase/CE"/>
</dbReference>
<dbReference type="GO" id="GO:0052689">
    <property type="term" value="F:carboxylic ester hydrolase activity"/>
    <property type="evidence" value="ECO:0007669"/>
    <property type="project" value="InterPro"/>
</dbReference>
<dbReference type="InterPro" id="IPR013830">
    <property type="entry name" value="SGNH_hydro"/>
</dbReference>
<gene>
    <name evidence="3" type="ORF">QBC37DRAFT_168015</name>
</gene>
<evidence type="ECO:0000313" key="3">
    <source>
        <dbReference type="EMBL" id="KAK4219094.1"/>
    </source>
</evidence>
<feature type="chain" id="PRO_5043049021" evidence="1">
    <location>
        <begin position="21"/>
        <end position="429"/>
    </location>
</feature>
<sequence>MLSLSTLLILWLTVACRVSSTILQNGQVKPTSYANTLVSLSSRSFTTYPANATEISYQGRWDSKHVSWWSAPGLRFGYTGQTVAISFGNWTSNGVLVAYRIAGLDWMFTNVTTGGTHLLVSPTTPGSASYPRTFELRVTNWALGVQIDAVHVAPGEKLVKLPQNSRRIEFIGDSLTSGMFQSYEGLSGWAYGLGAGLGNTDYSVTAYPGVCAADQNCWGNPRGQVHQWFYTSDTSSRAYAMYGDKPEPWDFSKRPDADLVFVCIGTNDCNAVNNVTSQAYTDALIKIIQGVHGKWPNSQIVVLSLWLGFYKYQNWWYPSAPSCFEKEVYQVYQSFNTEAYLQNPTIYDGMTKKTSQTGNSAKPFVHYFNTTGIMQHNDINPGYHLTDVGSIKIASQLQQYVKLQFGWEFQATGPEVYHDTTYWNDEATY</sequence>
<dbReference type="CDD" id="cd01831">
    <property type="entry name" value="Endoglucanase_E_like"/>
    <property type="match status" value="1"/>
</dbReference>
<dbReference type="PANTHER" id="PTHR37834:SF2">
    <property type="entry name" value="ESTERASE, SGNH HYDROLASE-TYPE"/>
    <property type="match status" value="1"/>
</dbReference>
<feature type="signal peptide" evidence="1">
    <location>
        <begin position="1"/>
        <end position="20"/>
    </location>
</feature>
<dbReference type="Gene3D" id="3.40.50.1110">
    <property type="entry name" value="SGNH hydrolase"/>
    <property type="match status" value="1"/>
</dbReference>
<dbReference type="PANTHER" id="PTHR37834">
    <property type="entry name" value="GDSL-LIKE LIPASE/ACYLHYDROLASE DOMAIN PROTEIN (AFU_ORTHOLOGUE AFUA_2G00620)"/>
    <property type="match status" value="1"/>
</dbReference>
<dbReference type="EMBL" id="MU858050">
    <property type="protein sequence ID" value="KAK4219094.1"/>
    <property type="molecule type" value="Genomic_DNA"/>
</dbReference>
<dbReference type="Pfam" id="PF13472">
    <property type="entry name" value="Lipase_GDSL_2"/>
    <property type="match status" value="1"/>
</dbReference>